<dbReference type="EMBL" id="JBHTGL010000008">
    <property type="protein sequence ID" value="MFD0622790.1"/>
    <property type="molecule type" value="Genomic_DNA"/>
</dbReference>
<sequence length="79" mass="8517">MRRFLLLSAMGAEPAKNHPADPLVQTSLRARARADQNLLAHPALDCTVVRPGSFRDGPGTGLVHLAALQNEPIAPLRTR</sequence>
<evidence type="ECO:0000313" key="3">
    <source>
        <dbReference type="Proteomes" id="UP001596915"/>
    </source>
</evidence>
<evidence type="ECO:0000259" key="1">
    <source>
        <dbReference type="Pfam" id="PF13460"/>
    </source>
</evidence>
<gene>
    <name evidence="2" type="ORF">ACFQ2K_08085</name>
</gene>
<proteinExistence type="predicted"/>
<dbReference type="Pfam" id="PF13460">
    <property type="entry name" value="NAD_binding_10"/>
    <property type="match status" value="1"/>
</dbReference>
<accession>A0ABW2WNF6</accession>
<keyword evidence="3" id="KW-1185">Reference proteome</keyword>
<dbReference type="Proteomes" id="UP001596915">
    <property type="component" value="Unassembled WGS sequence"/>
</dbReference>
<protein>
    <submittedName>
        <fullName evidence="2">NAD(P)H-binding protein</fullName>
    </submittedName>
</protein>
<feature type="domain" description="NAD(P)-binding" evidence="1">
    <location>
        <begin position="2"/>
        <end position="66"/>
    </location>
</feature>
<name>A0ABW2WNF6_9ACTN</name>
<comment type="caution">
    <text evidence="2">The sequence shown here is derived from an EMBL/GenBank/DDBJ whole genome shotgun (WGS) entry which is preliminary data.</text>
</comment>
<dbReference type="InterPro" id="IPR016040">
    <property type="entry name" value="NAD(P)-bd_dom"/>
</dbReference>
<dbReference type="Gene3D" id="3.40.50.720">
    <property type="entry name" value="NAD(P)-binding Rossmann-like Domain"/>
    <property type="match status" value="1"/>
</dbReference>
<organism evidence="2 3">
    <name type="scientific">Streptomyces sanglieri</name>
    <dbReference type="NCBI Taxonomy" id="193460"/>
    <lineage>
        <taxon>Bacteria</taxon>
        <taxon>Bacillati</taxon>
        <taxon>Actinomycetota</taxon>
        <taxon>Actinomycetes</taxon>
        <taxon>Kitasatosporales</taxon>
        <taxon>Streptomycetaceae</taxon>
        <taxon>Streptomyces</taxon>
    </lineage>
</organism>
<reference evidence="3" key="1">
    <citation type="journal article" date="2019" name="Int. J. Syst. Evol. Microbiol.">
        <title>The Global Catalogue of Microorganisms (GCM) 10K type strain sequencing project: providing services to taxonomists for standard genome sequencing and annotation.</title>
        <authorList>
            <consortium name="The Broad Institute Genomics Platform"/>
            <consortium name="The Broad Institute Genome Sequencing Center for Infectious Disease"/>
            <person name="Wu L."/>
            <person name="Ma J."/>
        </authorList>
    </citation>
    <scope>NUCLEOTIDE SEQUENCE [LARGE SCALE GENOMIC DNA]</scope>
    <source>
        <strain evidence="3">JCM 12607</strain>
    </source>
</reference>
<evidence type="ECO:0000313" key="2">
    <source>
        <dbReference type="EMBL" id="MFD0622790.1"/>
    </source>
</evidence>